<reference evidence="2 3" key="1">
    <citation type="submission" date="2016-10" db="EMBL/GenBank/DDBJ databases">
        <authorList>
            <person name="de Groot N.N."/>
        </authorList>
    </citation>
    <scope>NUCLEOTIDE SEQUENCE [LARGE SCALE GENOMIC DNA]</scope>
    <source>
        <strain evidence="2 3">CGMCC 1.9159</strain>
    </source>
</reference>
<proteinExistence type="predicted"/>
<gene>
    <name evidence="2" type="ORF">SAMN04488242_0383</name>
</gene>
<evidence type="ECO:0000313" key="2">
    <source>
        <dbReference type="EMBL" id="SDL13672.1"/>
    </source>
</evidence>
<dbReference type="PANTHER" id="PTHR21666:SF285">
    <property type="entry name" value="M23 FAMILY METALLOPEPTIDASE"/>
    <property type="match status" value="1"/>
</dbReference>
<dbReference type="Proteomes" id="UP000199475">
    <property type="component" value="Unassembled WGS sequence"/>
</dbReference>
<feature type="domain" description="M23ase beta-sheet core" evidence="1">
    <location>
        <begin position="111"/>
        <end position="175"/>
    </location>
</feature>
<dbReference type="PANTHER" id="PTHR21666">
    <property type="entry name" value="PEPTIDASE-RELATED"/>
    <property type="match status" value="1"/>
</dbReference>
<dbReference type="AlphaFoldDB" id="A0A1G9HLB5"/>
<dbReference type="STRING" id="686624.SAMN04488242_0383"/>
<dbReference type="Pfam" id="PF01551">
    <property type="entry name" value="Peptidase_M23"/>
    <property type="match status" value="1"/>
</dbReference>
<dbReference type="InterPro" id="IPR050570">
    <property type="entry name" value="Cell_wall_metabolism_enzyme"/>
</dbReference>
<dbReference type="RefSeq" id="WP_093248450.1">
    <property type="nucleotide sequence ID" value="NZ_FNGP01000001.1"/>
</dbReference>
<keyword evidence="3" id="KW-1185">Reference proteome</keyword>
<dbReference type="EMBL" id="FNGP01000001">
    <property type="protein sequence ID" value="SDL13672.1"/>
    <property type="molecule type" value="Genomic_DNA"/>
</dbReference>
<dbReference type="CDD" id="cd12797">
    <property type="entry name" value="M23_peptidase"/>
    <property type="match status" value="1"/>
</dbReference>
<name>A0A1G9HLB5_9ACTN</name>
<sequence length="205" mass="21395">MAITLDLAYPFQGRWLTQNSPANRVPSHGTIAYASSYAIDFVPVDGSGRTAPFTLSSLFRPEPPTRFPGFGRPVLAPLAGVVVAIEGSEPDHAAHRGLPSVGYAVTQSRRAGAGWRALAGNHVMVQTDNGPVVALCHLQRGSVRVRLGQRIDVGQMLAACGNSGNSTEPHLHLQAISGADVAHAVAVPISFHGALPRNGSVVEAG</sequence>
<accession>A0A1G9HLB5</accession>
<dbReference type="InterPro" id="IPR016047">
    <property type="entry name" value="M23ase_b-sheet_dom"/>
</dbReference>
<evidence type="ECO:0000313" key="3">
    <source>
        <dbReference type="Proteomes" id="UP000199475"/>
    </source>
</evidence>
<evidence type="ECO:0000259" key="1">
    <source>
        <dbReference type="Pfam" id="PF01551"/>
    </source>
</evidence>
<organism evidence="2 3">
    <name type="scientific">Tessaracoccus oleiagri</name>
    <dbReference type="NCBI Taxonomy" id="686624"/>
    <lineage>
        <taxon>Bacteria</taxon>
        <taxon>Bacillati</taxon>
        <taxon>Actinomycetota</taxon>
        <taxon>Actinomycetes</taxon>
        <taxon>Propionibacteriales</taxon>
        <taxon>Propionibacteriaceae</taxon>
        <taxon>Tessaracoccus</taxon>
    </lineage>
</organism>
<dbReference type="GO" id="GO:0004222">
    <property type="term" value="F:metalloendopeptidase activity"/>
    <property type="evidence" value="ECO:0007669"/>
    <property type="project" value="TreeGrafter"/>
</dbReference>
<dbReference type="Gene3D" id="2.70.70.10">
    <property type="entry name" value="Glucose Permease (Domain IIA)"/>
    <property type="match status" value="1"/>
</dbReference>
<dbReference type="SUPFAM" id="SSF51261">
    <property type="entry name" value="Duplicated hybrid motif"/>
    <property type="match status" value="1"/>
</dbReference>
<protein>
    <submittedName>
        <fullName evidence="2">Peptidase family M23</fullName>
    </submittedName>
</protein>
<dbReference type="InterPro" id="IPR011055">
    <property type="entry name" value="Dup_hybrid_motif"/>
</dbReference>
<dbReference type="OrthoDB" id="9809488at2"/>